<proteinExistence type="predicted"/>
<evidence type="ECO:0000313" key="2">
    <source>
        <dbReference type="Proteomes" id="UP001139646"/>
    </source>
</evidence>
<evidence type="ECO:0008006" key="3">
    <source>
        <dbReference type="Google" id="ProtNLM"/>
    </source>
</evidence>
<reference evidence="1" key="1">
    <citation type="submission" date="2022-01" db="EMBL/GenBank/DDBJ databases">
        <title>Colwellia maritima, isolated from seawater.</title>
        <authorList>
            <person name="Kristyanto S."/>
            <person name="Jung J."/>
            <person name="Jeon C.O."/>
        </authorList>
    </citation>
    <scope>NUCLEOTIDE SEQUENCE</scope>
    <source>
        <strain evidence="1">MSW7</strain>
    </source>
</reference>
<accession>A0ABS9X9G1</accession>
<dbReference type="Proteomes" id="UP001139646">
    <property type="component" value="Unassembled WGS sequence"/>
</dbReference>
<name>A0ABS9X9G1_9GAMM</name>
<gene>
    <name evidence="1" type="ORF">L3081_22810</name>
</gene>
<evidence type="ECO:0000313" key="1">
    <source>
        <dbReference type="EMBL" id="MCI2285692.1"/>
    </source>
</evidence>
<sequence>MGVTSAKAYAQEIKSNKITPKTTHCTQKQPNVIFNPLTIFDENEKGITFLHRWANAIHIETKQITLENEAAFFLNKCSKTFADMAELERHLRSRRYLRDAQVTGDVMVENITVNTWDNWSLMPTINFGRQGGETSYSLGMKERNLLGLGIDAEIETYKNSQRKGYKVKTTIPLFNEKNIDLKLRFADNDDGTQQSLFLKKHFASFYTHNAYSIGFNEETRHDTIYQNNHKLSIYSHDISYKNAEYAWLDFNNTTSLLRYSMGITQDYHDFSTINLYTEVFSHLDKVLGTTYSGVLPQDRHFIYPWVGFEYIEKDFRKLTNIHLITQIEDFNHGRQFSSRLGVSDGKKDNSAWALFQAEINKGFEVHKNGLILLNIALDSDIYDQQDHHVLLKMNTEYFYNISADWGFYLNNTIVISKNQYLDKPVTVGGDTGLRGFPLQYQHGKRSTKFTAELRYYPHLNIFKLFDIAGTAFFDMARTFGYIDEPINELPTIDNNIEPGWLYALGMGVRLYSPHAGGNNHVVHIDFAFPQSNNPDIDNFEIRLEAKRSF</sequence>
<organism evidence="1 2">
    <name type="scientific">Colwellia maritima</name>
    <dbReference type="NCBI Taxonomy" id="2912588"/>
    <lineage>
        <taxon>Bacteria</taxon>
        <taxon>Pseudomonadati</taxon>
        <taxon>Pseudomonadota</taxon>
        <taxon>Gammaproteobacteria</taxon>
        <taxon>Alteromonadales</taxon>
        <taxon>Colwelliaceae</taxon>
        <taxon>Colwellia</taxon>
    </lineage>
</organism>
<comment type="caution">
    <text evidence="1">The sequence shown here is derived from an EMBL/GenBank/DDBJ whole genome shotgun (WGS) entry which is preliminary data.</text>
</comment>
<protein>
    <recommendedName>
        <fullName evidence="3">Bacterial surface antigen (D15) domain-containing protein</fullName>
    </recommendedName>
</protein>
<dbReference type="EMBL" id="JAKKSL010000006">
    <property type="protein sequence ID" value="MCI2285692.1"/>
    <property type="molecule type" value="Genomic_DNA"/>
</dbReference>
<dbReference type="Gene3D" id="2.40.160.50">
    <property type="entry name" value="membrane protein fhac: a member of the omp85/tpsb transporter family"/>
    <property type="match status" value="1"/>
</dbReference>
<keyword evidence="2" id="KW-1185">Reference proteome</keyword>
<dbReference type="RefSeq" id="WP_242288574.1">
    <property type="nucleotide sequence ID" value="NZ_JAKKSL010000006.1"/>
</dbReference>